<accession>A0AAF3EW26</accession>
<dbReference type="Proteomes" id="UP000887575">
    <property type="component" value="Unassembled WGS sequence"/>
</dbReference>
<dbReference type="GO" id="GO:0006974">
    <property type="term" value="P:DNA damage response"/>
    <property type="evidence" value="ECO:0007669"/>
    <property type="project" value="UniProtKB-ARBA"/>
</dbReference>
<evidence type="ECO:0000313" key="3">
    <source>
        <dbReference type="Proteomes" id="UP000887575"/>
    </source>
</evidence>
<protein>
    <recommendedName>
        <fullName evidence="2">SprT-like domain-containing protein</fullName>
    </recommendedName>
</protein>
<dbReference type="PANTHER" id="PTHR23099:SF0">
    <property type="entry name" value="GERM CELL NUCLEAR ACIDIC PROTEIN"/>
    <property type="match status" value="1"/>
</dbReference>
<feature type="compositionally biased region" description="Acidic residues" evidence="1">
    <location>
        <begin position="51"/>
        <end position="73"/>
    </location>
</feature>
<evidence type="ECO:0000256" key="1">
    <source>
        <dbReference type="SAM" id="MobiDB-lite"/>
    </source>
</evidence>
<name>A0AAF3EW26_9BILA</name>
<dbReference type="InterPro" id="IPR006640">
    <property type="entry name" value="SprT-like_domain"/>
</dbReference>
<organism evidence="3 4">
    <name type="scientific">Mesorhabditis belari</name>
    <dbReference type="NCBI Taxonomy" id="2138241"/>
    <lineage>
        <taxon>Eukaryota</taxon>
        <taxon>Metazoa</taxon>
        <taxon>Ecdysozoa</taxon>
        <taxon>Nematoda</taxon>
        <taxon>Chromadorea</taxon>
        <taxon>Rhabditida</taxon>
        <taxon>Rhabditina</taxon>
        <taxon>Rhabditomorpha</taxon>
        <taxon>Rhabditoidea</taxon>
        <taxon>Rhabditidae</taxon>
        <taxon>Mesorhabditinae</taxon>
        <taxon>Mesorhabditis</taxon>
    </lineage>
</organism>
<dbReference type="GO" id="GO:0005634">
    <property type="term" value="C:nucleus"/>
    <property type="evidence" value="ECO:0007669"/>
    <property type="project" value="TreeGrafter"/>
</dbReference>
<dbReference type="SMART" id="SM00731">
    <property type="entry name" value="SprT"/>
    <property type="match status" value="1"/>
</dbReference>
<dbReference type="AlphaFoldDB" id="A0AAF3EW26"/>
<reference evidence="4" key="1">
    <citation type="submission" date="2024-02" db="UniProtKB">
        <authorList>
            <consortium name="WormBaseParasite"/>
        </authorList>
    </citation>
    <scope>IDENTIFICATION</scope>
</reference>
<feature type="domain" description="SprT-like" evidence="2">
    <location>
        <begin position="129"/>
        <end position="286"/>
    </location>
</feature>
<feature type="region of interest" description="Disordered" evidence="1">
    <location>
        <begin position="1"/>
        <end position="79"/>
    </location>
</feature>
<feature type="compositionally biased region" description="Basic and acidic residues" evidence="1">
    <location>
        <begin position="17"/>
        <end position="29"/>
    </location>
</feature>
<dbReference type="PANTHER" id="PTHR23099">
    <property type="entry name" value="TRANSCRIPTIONAL REGULATOR"/>
    <property type="match status" value="1"/>
</dbReference>
<dbReference type="Pfam" id="PF10263">
    <property type="entry name" value="SprT-like"/>
    <property type="match status" value="1"/>
</dbReference>
<dbReference type="WBParaSite" id="MBELARI_LOCUS18376.1">
    <property type="protein sequence ID" value="MBELARI_LOCUS18376.1"/>
    <property type="gene ID" value="MBELARI_LOCUS18376"/>
</dbReference>
<proteinExistence type="predicted"/>
<evidence type="ECO:0000259" key="2">
    <source>
        <dbReference type="SMART" id="SM00731"/>
    </source>
</evidence>
<evidence type="ECO:0000313" key="4">
    <source>
        <dbReference type="WBParaSite" id="MBELARI_LOCUS18376.1"/>
    </source>
</evidence>
<sequence length="371" mass="42521">MKYLNSLRRPISTPESTTKDGGESNDGKPIKRRTNSFIVDDDEIGSPLDKIEDEDDESDQSEEPFDDEDEGSDAESVVEVKKRVIDDKKTPVGKVPVALLKSTFSSPSMKKPATFAEKFIDKDFKKNRVELAKSVFKHVKSNLPEDLPIIWNPRLRKTAGFCRYKRQKGDDFVSIVRTVTVELSTKVITEPERLRDTLIHELCHAAVFLVDKVEGDHHGPYWSKWANICMKRHPKLPFVSRCHNYEIVAKYLYLCNGCGQKVRRHSKSLDISKKICRICQGRFELQVLTKGEYKRRSLTTTQSPKNTFAKFVKLHYSTVMQLLSAKWKAERPKMENDKKSPSEGFKINFDELSVDENEAPIMPSSSLGLFR</sequence>
<keyword evidence="3" id="KW-1185">Reference proteome</keyword>